<name>A0ABR1Y553_9PEZI</name>
<reference evidence="3 4" key="1">
    <citation type="journal article" date="2022" name="G3 (Bethesda)">
        <title>Enemy or ally: a genomic approach to elucidate the lifestyle of Phyllosticta citrichinaensis.</title>
        <authorList>
            <person name="Buijs V.A."/>
            <person name="Groenewald J.Z."/>
            <person name="Haridas S."/>
            <person name="LaButti K.M."/>
            <person name="Lipzen A."/>
            <person name="Martin F.M."/>
            <person name="Barry K."/>
            <person name="Grigoriev I.V."/>
            <person name="Crous P.W."/>
            <person name="Seidl M.F."/>
        </authorList>
    </citation>
    <scope>NUCLEOTIDE SEQUENCE [LARGE SCALE GENOMIC DNA]</scope>
    <source>
        <strain evidence="3 4">CBS 129764</strain>
    </source>
</reference>
<proteinExistence type="predicted"/>
<dbReference type="Gene3D" id="3.30.710.10">
    <property type="entry name" value="Potassium Channel Kv1.1, Chain A"/>
    <property type="match status" value="1"/>
</dbReference>
<dbReference type="SUPFAM" id="SSF54695">
    <property type="entry name" value="POZ domain"/>
    <property type="match status" value="1"/>
</dbReference>
<dbReference type="CDD" id="cd18186">
    <property type="entry name" value="BTB_POZ_ZBTB_KLHL-like"/>
    <property type="match status" value="1"/>
</dbReference>
<dbReference type="PANTHER" id="PTHR47843:SF5">
    <property type="entry name" value="BTB_POZ DOMAIN PROTEIN"/>
    <property type="match status" value="1"/>
</dbReference>
<gene>
    <name evidence="3" type="ORF">IWX90DRAFT_490977</name>
</gene>
<organism evidence="3 4">
    <name type="scientific">Phyllosticta citrichinensis</name>
    <dbReference type="NCBI Taxonomy" id="1130410"/>
    <lineage>
        <taxon>Eukaryota</taxon>
        <taxon>Fungi</taxon>
        <taxon>Dikarya</taxon>
        <taxon>Ascomycota</taxon>
        <taxon>Pezizomycotina</taxon>
        <taxon>Dothideomycetes</taxon>
        <taxon>Dothideomycetes incertae sedis</taxon>
        <taxon>Botryosphaeriales</taxon>
        <taxon>Phyllostictaceae</taxon>
        <taxon>Phyllosticta</taxon>
    </lineage>
</organism>
<keyword evidence="4" id="KW-1185">Reference proteome</keyword>
<evidence type="ECO:0000259" key="2">
    <source>
        <dbReference type="PROSITE" id="PS50097"/>
    </source>
</evidence>
<comment type="caution">
    <text evidence="3">The sequence shown here is derived from an EMBL/GenBank/DDBJ whole genome shotgun (WGS) entry which is preliminary data.</text>
</comment>
<feature type="compositionally biased region" description="Low complexity" evidence="1">
    <location>
        <begin position="320"/>
        <end position="340"/>
    </location>
</feature>
<evidence type="ECO:0000313" key="3">
    <source>
        <dbReference type="EMBL" id="KAK8176845.1"/>
    </source>
</evidence>
<dbReference type="Proteomes" id="UP001456524">
    <property type="component" value="Unassembled WGS sequence"/>
</dbReference>
<feature type="domain" description="BTB" evidence="2">
    <location>
        <begin position="59"/>
        <end position="128"/>
    </location>
</feature>
<dbReference type="Pfam" id="PF00651">
    <property type="entry name" value="BTB"/>
    <property type="match status" value="1"/>
</dbReference>
<protein>
    <recommendedName>
        <fullName evidence="2">BTB domain-containing protein</fullName>
    </recommendedName>
</protein>
<dbReference type="PROSITE" id="PS50097">
    <property type="entry name" value="BTB"/>
    <property type="match status" value="1"/>
</dbReference>
<dbReference type="InterPro" id="IPR011333">
    <property type="entry name" value="SKP1/BTB/POZ_sf"/>
</dbReference>
<evidence type="ECO:0000256" key="1">
    <source>
        <dbReference type="SAM" id="MobiDB-lite"/>
    </source>
</evidence>
<feature type="compositionally biased region" description="Acidic residues" evidence="1">
    <location>
        <begin position="293"/>
        <end position="304"/>
    </location>
</feature>
<accession>A0ABR1Y553</accession>
<feature type="region of interest" description="Disordered" evidence="1">
    <location>
        <begin position="293"/>
        <end position="340"/>
    </location>
</feature>
<dbReference type="InterPro" id="IPR000210">
    <property type="entry name" value="BTB/POZ_dom"/>
</dbReference>
<dbReference type="PANTHER" id="PTHR47843">
    <property type="entry name" value="BTB DOMAIN-CONTAINING PROTEIN-RELATED"/>
    <property type="match status" value="1"/>
</dbReference>
<dbReference type="EMBL" id="JBBWUH010000001">
    <property type="protein sequence ID" value="KAK8176845.1"/>
    <property type="molecule type" value="Genomic_DNA"/>
</dbReference>
<evidence type="ECO:0000313" key="4">
    <source>
        <dbReference type="Proteomes" id="UP001456524"/>
    </source>
</evidence>
<sequence>MTEKVPGSSLKGPDSEYDMEWIKRVAQSSSANANQTLRRAFAKSLCGFAKDGFQSKLNSDLTIRWQDKEFYVHKMVLCCQSEFFVNACKPDSPFVEARMGIITLDEDDPFIVQPMLESFYADGYDFQDQTEQRFQPLPQVEAMALSDVFLFAMAETYRAYHVKSHAVNNFRMCLDHDDREPLSVASITRLATKIFETTPDSDRRLRNLMYLYVKNNFSRLMNRSRFEADMDKVKGFWRGYARFLAFFAVLGRVCPKCSSRVRTSFDGRFQDGFMLMECYKVACQAHLPVDEWDQPVDDESESEDGNSRKRWRSLSDEGGPDSASSPAPDSAFSPASDTDI</sequence>